<dbReference type="AlphaFoldDB" id="A0AB73T736"/>
<protein>
    <submittedName>
        <fullName evidence="3">Uncharacterized protein</fullName>
    </submittedName>
</protein>
<keyword evidence="2" id="KW-0732">Signal</keyword>
<dbReference type="Proteomes" id="UP000245412">
    <property type="component" value="Unassembled WGS sequence"/>
</dbReference>
<evidence type="ECO:0000256" key="2">
    <source>
        <dbReference type="SAM" id="SignalP"/>
    </source>
</evidence>
<keyword evidence="1" id="KW-1133">Transmembrane helix</keyword>
<reference evidence="3 4" key="1">
    <citation type="submission" date="2018-05" db="EMBL/GenBank/DDBJ databases">
        <authorList>
            <person name="Goeker M."/>
            <person name="Huntemann M."/>
            <person name="Clum A."/>
            <person name="Pillay M."/>
            <person name="Palaniappan K."/>
            <person name="Varghese N."/>
            <person name="Mikhailova N."/>
            <person name="Stamatis D."/>
            <person name="Reddy T."/>
            <person name="Daum C."/>
            <person name="Shapiro N."/>
            <person name="Ivanova N."/>
            <person name="Kyrpides N."/>
            <person name="Woyke T."/>
        </authorList>
    </citation>
    <scope>NUCLEOTIDE SEQUENCE [LARGE SCALE GENOMIC DNA]</scope>
    <source>
        <strain evidence="3 4">DSM 26524</strain>
    </source>
</reference>
<gene>
    <name evidence="3" type="ORF">C7383_10320</name>
</gene>
<evidence type="ECO:0000313" key="3">
    <source>
        <dbReference type="EMBL" id="PWJ77179.1"/>
    </source>
</evidence>
<comment type="caution">
    <text evidence="3">The sequence shown here is derived from an EMBL/GenBank/DDBJ whole genome shotgun (WGS) entry which is preliminary data.</text>
</comment>
<dbReference type="RefSeq" id="WP_109625301.1">
    <property type="nucleotide sequence ID" value="NZ_CABJAT010000002.1"/>
</dbReference>
<keyword evidence="1" id="KW-0812">Transmembrane</keyword>
<keyword evidence="1" id="KW-0472">Membrane</keyword>
<sequence>MKHTKTAAAVFLLAVMLLCPFLAGISAEAGTVVGNMLENQAPANCQKAAIATVVMLAAGVAVYLVRNKNE</sequence>
<feature type="transmembrane region" description="Helical" evidence="1">
    <location>
        <begin position="48"/>
        <end position="65"/>
    </location>
</feature>
<dbReference type="EMBL" id="QGGY01000003">
    <property type="protein sequence ID" value="PWJ77179.1"/>
    <property type="molecule type" value="Genomic_DNA"/>
</dbReference>
<keyword evidence="4" id="KW-1185">Reference proteome</keyword>
<organism evidence="3 4">
    <name type="scientific">Murimonas intestini</name>
    <dbReference type="NCBI Taxonomy" id="1337051"/>
    <lineage>
        <taxon>Bacteria</taxon>
        <taxon>Bacillati</taxon>
        <taxon>Bacillota</taxon>
        <taxon>Clostridia</taxon>
        <taxon>Lachnospirales</taxon>
        <taxon>Lachnospiraceae</taxon>
        <taxon>Murimonas</taxon>
    </lineage>
</organism>
<evidence type="ECO:0000256" key="1">
    <source>
        <dbReference type="SAM" id="Phobius"/>
    </source>
</evidence>
<proteinExistence type="predicted"/>
<accession>A0AB73T736</accession>
<feature type="signal peptide" evidence="2">
    <location>
        <begin position="1"/>
        <end position="29"/>
    </location>
</feature>
<evidence type="ECO:0000313" key="4">
    <source>
        <dbReference type="Proteomes" id="UP000245412"/>
    </source>
</evidence>
<name>A0AB73T736_9FIRM</name>
<feature type="chain" id="PRO_5044494695" evidence="2">
    <location>
        <begin position="30"/>
        <end position="70"/>
    </location>
</feature>